<reference evidence="2 3" key="1">
    <citation type="journal article" date="2001" name="Nature">
        <title>Initial sequencing and analysis of the human genome.</title>
        <authorList>
            <consortium name="International Human Genome Sequencing Consortium"/>
            <person name="Lander E.S."/>
            <person name="Linton L.M."/>
            <person name="Birren B."/>
            <person name="Nusbaum C."/>
            <person name="Zody M.C."/>
            <person name="Baldwin J."/>
            <person name="Devon K."/>
            <person name="Dewar K."/>
            <person name="Doyle M."/>
            <person name="FitzHugh W."/>
            <person name="Funke R."/>
            <person name="Gage D."/>
            <person name="Harris K."/>
            <person name="Heaford A."/>
            <person name="Howland J."/>
            <person name="Kann L."/>
            <person name="Lehoczky J."/>
            <person name="LeVine R."/>
            <person name="McEwan P."/>
            <person name="McKernan K."/>
            <person name="Meldrim J."/>
            <person name="Mesirov J.P."/>
            <person name="Miranda C."/>
            <person name="Morris W."/>
            <person name="Naylor J."/>
            <person name="Raymond C."/>
            <person name="Rosetti M."/>
            <person name="Santos R."/>
            <person name="Sheridan A."/>
            <person name="Sougnez C."/>
            <person name="Stange-Thomann N."/>
            <person name="Stojanovic N."/>
            <person name="Subramanian A."/>
            <person name="Wyman D."/>
            <person name="Rogers J."/>
            <person name="Sulston J."/>
            <person name="Ainscough R."/>
            <person name="Beck S."/>
            <person name="Bentley D."/>
            <person name="Burton J."/>
            <person name="Clee C."/>
            <person name="Carter N."/>
            <person name="Coulson A."/>
            <person name="Deadman R."/>
            <person name="Deloukas P."/>
            <person name="Dunham A."/>
            <person name="Dunham I."/>
            <person name="Durbin R."/>
            <person name="French L."/>
            <person name="Grafham D."/>
            <person name="Gregory S."/>
            <person name="Hubbard T."/>
            <person name="Humphray S."/>
            <person name="Hunt A."/>
            <person name="Jones M."/>
            <person name="Lloyd C."/>
            <person name="McMurray A."/>
            <person name="Matthews L."/>
            <person name="Mercer S."/>
            <person name="Milne S."/>
            <person name="Mullikin J.C."/>
            <person name="Mungall A."/>
            <person name="Plumb R."/>
            <person name="Ross M."/>
            <person name="Shownkeen R."/>
            <person name="Sims S."/>
            <person name="Waterston R.H."/>
            <person name="Wilson R.K."/>
            <person name="Hillier L.W."/>
            <person name="McPherson J.D."/>
            <person name="Marra M.A."/>
            <person name="Mardis E.R."/>
            <person name="Fulton L.A."/>
            <person name="Chinwalla A.T."/>
            <person name="Pepin K.H."/>
            <person name="Gish W.R."/>
            <person name="Chissoe S.L."/>
            <person name="Wendl M.C."/>
            <person name="Delehaunty K.D."/>
            <person name="Miner T.L."/>
            <person name="Delehaunty A."/>
            <person name="Kramer J.B."/>
            <person name="Cook L.L."/>
            <person name="Fulton R.S."/>
            <person name="Johnson D.L."/>
            <person name="Minx P.J."/>
            <person name="Clifton S.W."/>
            <person name="Hawkins T."/>
            <person name="Branscomb E."/>
            <person name="Predki P."/>
            <person name="Richardson P."/>
            <person name="Wenning S."/>
            <person name="Slezak T."/>
            <person name="Doggett N."/>
            <person name="Cheng J.F."/>
            <person name="Olsen A."/>
            <person name="Lucas S."/>
            <person name="Elkin C."/>
            <person name="Uberbacher E."/>
            <person name="Frazier M."/>
            <person name="Gibbs R.A."/>
            <person name="Muzny D.M."/>
            <person name="Scherer S.E."/>
            <person name="Bouck J.B."/>
            <person name="Sodergren E.J."/>
            <person name="Worley K.C."/>
            <person name="Rives C.M."/>
            <person name="Gorrell J.H."/>
            <person name="Metzker M.L."/>
            <person name="Naylor S.L."/>
            <person name="Kucherlapati R.S."/>
            <person name="Nelson D.L."/>
            <person name="Weinstock G.M."/>
            <person name="Sakaki Y."/>
            <person name="Fujiyama A."/>
            <person name="Hattori M."/>
            <person name="Yada T."/>
            <person name="Toyoda A."/>
            <person name="Itoh T."/>
            <person name="Kawagoe C."/>
            <person name="Watanabe H."/>
            <person name="Totoki Y."/>
            <person name="Taylor T."/>
            <person name="Weissenbach J."/>
            <person name="Heilig R."/>
            <person name="Saurin W."/>
            <person name="Artiguenave F."/>
            <person name="Brottier P."/>
            <person name="Bruls T."/>
            <person name="Pelletier E."/>
            <person name="Robert C."/>
            <person name="Wincker P."/>
            <person name="Smith D.R."/>
            <person name="Doucette-Stamm L."/>
            <person name="Rubenfield M."/>
            <person name="Weinstock K."/>
            <person name="Lee H.M."/>
            <person name="Dubois J."/>
            <person name="Rosenthal A."/>
            <person name="Platzer M."/>
            <person name="Nyakatura G."/>
            <person name="Taudien S."/>
            <person name="Rump A."/>
            <person name="Yang H."/>
            <person name="Yu J."/>
            <person name="Wang J."/>
            <person name="Huang G."/>
            <person name="Gu J."/>
            <person name="Hood L."/>
            <person name="Rowen L."/>
            <person name="Madan A."/>
            <person name="Qin S."/>
            <person name="Davis R.W."/>
            <person name="Federspiel N.A."/>
            <person name="Abola A.P."/>
            <person name="Proctor M.J."/>
            <person name="Myers R.M."/>
            <person name="Schmutz J."/>
            <person name="Dickson M."/>
            <person name="Grimwood J."/>
            <person name="Cox D.R."/>
            <person name="Olson M.V."/>
            <person name="Kaul R."/>
            <person name="Raymond C."/>
            <person name="Shimizu N."/>
            <person name="Kawasaki K."/>
            <person name="Minoshima S."/>
            <person name="Evans G.A."/>
            <person name="Athanasiou M."/>
            <person name="Schultz R."/>
            <person name="Roe B.A."/>
            <person name="Chen F."/>
            <person name="Pan H."/>
            <person name="Ramser J."/>
            <person name="Lehrach H."/>
            <person name="Reinhardt R."/>
            <person name="McCombie W.R."/>
            <person name="de la Bastide M."/>
            <person name="Dedhia N."/>
            <person name="Blocker H."/>
            <person name="Hornischer K."/>
            <person name="Nordsiek G."/>
            <person name="Agarwala R."/>
            <person name="Aravind L."/>
            <person name="Bailey J.A."/>
            <person name="Bateman A."/>
            <person name="Batzoglou S."/>
            <person name="Birney E."/>
            <person name="Bork P."/>
            <person name="Brown D.G."/>
            <person name="Burge C.B."/>
            <person name="Cerutti L."/>
            <person name="Chen H.C."/>
            <person name="Church D."/>
            <person name="Clamp M."/>
            <person name="Copley R.R."/>
            <person name="Doerks T."/>
            <person name="Eddy S.R."/>
            <person name="Eichler E.E."/>
            <person name="Furey T.S."/>
            <person name="Galagan J."/>
            <person name="Gilbert J.G."/>
            <person name="Harmon C."/>
            <person name="Hayashizaki Y."/>
            <person name="Haussler D."/>
            <person name="Hermjakob H."/>
            <person name="Hokamp K."/>
            <person name="Jang W."/>
            <person name="Johnson L.S."/>
            <person name="Jones T.A."/>
            <person name="Kasif S."/>
            <person name="Kaspryzk A."/>
            <person name="Kennedy S."/>
            <person name="Kent W.J."/>
            <person name="Kitts P."/>
            <person name="Koonin E.V."/>
            <person name="Korf I."/>
            <person name="Kulp D."/>
            <person name="Lancet D."/>
            <person name="Lowe T.M."/>
            <person name="McLysaght A."/>
            <person name="Mikkelsen T."/>
            <person name="Moran J.V."/>
            <person name="Mulder N."/>
            <person name="Pollara V.J."/>
            <person name="Ponting C.P."/>
            <person name="Schuler G."/>
            <person name="Schultz J."/>
            <person name="Slater G."/>
            <person name="Smit A.F."/>
            <person name="Stupka E."/>
            <person name="Szustakowski J."/>
            <person name="Thierry-Mieg D."/>
            <person name="Thierry-Mieg J."/>
            <person name="Wagner L."/>
            <person name="Wallis J."/>
            <person name="Wheeler R."/>
            <person name="Williams A."/>
            <person name="Wolf Y.I."/>
            <person name="Wolfe K.H."/>
            <person name="Yang S.P."/>
            <person name="Yeh R.F."/>
            <person name="Collins F."/>
            <person name="Guyer M.S."/>
            <person name="Peterson J."/>
            <person name="Felsenfeld A."/>
            <person name="Wetterstrand K.A."/>
            <person name="Patrinos A."/>
            <person name="Morgan M.J."/>
            <person name="de Jong P."/>
            <person name="Catanese J.J."/>
            <person name="Osoegawa K."/>
            <person name="Shizuya H."/>
            <person name="Choi S."/>
            <person name="Chen Y.J."/>
        </authorList>
    </citation>
    <scope>NUCLEOTIDE SEQUENCE [LARGE SCALE GENOMIC DNA]</scope>
</reference>
<gene>
    <name evidence="2" type="primary">UROD</name>
</gene>
<name>A0A494BZV1_HUMAN</name>
<organism evidence="2 3">
    <name type="scientific">Homo sapiens</name>
    <name type="common">Human</name>
    <dbReference type="NCBI Taxonomy" id="9606"/>
    <lineage>
        <taxon>Eukaryota</taxon>
        <taxon>Metazoa</taxon>
        <taxon>Chordata</taxon>
        <taxon>Craniata</taxon>
        <taxon>Vertebrata</taxon>
        <taxon>Euteleostomi</taxon>
        <taxon>Mammalia</taxon>
        <taxon>Eutheria</taxon>
        <taxon>Euarchontoglires</taxon>
        <taxon>Primates</taxon>
        <taxon>Haplorrhini</taxon>
        <taxon>Catarrhini</taxon>
        <taxon>Hominidae</taxon>
        <taxon>Homo</taxon>
    </lineage>
</organism>
<dbReference type="EMBL" id="AL359473">
    <property type="status" value="NOT_ANNOTATED_CDS"/>
    <property type="molecule type" value="Genomic_DNA"/>
</dbReference>
<accession>A0A494BZV1</accession>
<dbReference type="OpenTargets" id="ENSG00000126088"/>
<dbReference type="HGNC" id="HGNC:12591">
    <property type="gene designation" value="UROD"/>
</dbReference>
<dbReference type="ChiTaRS" id="UROD">
    <property type="organism name" value="human"/>
</dbReference>
<dbReference type="OrthoDB" id="339900at2759"/>
<reference evidence="2 3" key="3">
    <citation type="journal article" date="2006" name="Nature">
        <title>The DNA sequence and biological annotation of human chromosome 1.</title>
        <authorList>
            <person name="Gregory S.G."/>
            <person name="Barlow K.F."/>
            <person name="McLay K.E."/>
            <person name="Kaul R."/>
            <person name="Swarbreck D."/>
            <person name="Dunham A."/>
            <person name="Scott C.E."/>
            <person name="Howe K.L."/>
            <person name="Woodfine K."/>
            <person name="Spencer C.C."/>
            <person name="Jones M.C."/>
            <person name="Gillson C."/>
            <person name="Searle S."/>
            <person name="Zhou Y."/>
            <person name="Kokocinski F."/>
            <person name="McDonald L."/>
            <person name="Evans R."/>
            <person name="Phillips K."/>
            <person name="Atkinson A."/>
            <person name="Cooper R."/>
            <person name="Jones C."/>
            <person name="Hall R.E."/>
            <person name="Andrews T.D."/>
            <person name="Lloyd C."/>
            <person name="Ainscough R."/>
            <person name="Almeida J.P."/>
            <person name="Ambrose K.D."/>
            <person name="Anderson F."/>
            <person name="Andrew R.W."/>
            <person name="Ashwell R.I."/>
            <person name="Aubin K."/>
            <person name="Babbage A.K."/>
            <person name="Bagguley C.L."/>
            <person name="Bailey J."/>
            <person name="Beasley H."/>
            <person name="Bethel G."/>
            <person name="Bird C.P."/>
            <person name="Bray-Allen S."/>
            <person name="Brown J.Y."/>
            <person name="Brown A.J."/>
            <person name="Buckley D."/>
            <person name="Burton J."/>
            <person name="Bye J."/>
            <person name="Carder C."/>
            <person name="Chapman J.C."/>
            <person name="Clark S.Y."/>
            <person name="Clarke G."/>
            <person name="Clee C."/>
            <person name="Cobley V."/>
            <person name="Collier R.E."/>
            <person name="Corby N."/>
            <person name="Coville G.J."/>
            <person name="Davies J."/>
            <person name="Deadman R."/>
            <person name="Dunn M."/>
            <person name="Earthrowl M."/>
            <person name="Ellington A.G."/>
            <person name="Errington H."/>
            <person name="Frankish A."/>
            <person name="Frankland J."/>
            <person name="French L."/>
            <person name="Garner P."/>
            <person name="Garnett J."/>
            <person name="Gay L."/>
            <person name="Ghori M.R."/>
            <person name="Gibson R."/>
            <person name="Gilby L.M."/>
            <person name="Gillett W."/>
            <person name="Glithero R.J."/>
            <person name="Grafham D.V."/>
            <person name="Griffiths C."/>
            <person name="Griffiths-Jones S."/>
            <person name="Grocock R."/>
            <person name="Hammond S."/>
            <person name="Harrison E.S."/>
            <person name="Hart E."/>
            <person name="Haugen E."/>
            <person name="Heath P.D."/>
            <person name="Holmes S."/>
            <person name="Holt K."/>
            <person name="Howden P.J."/>
            <person name="Hunt A.R."/>
            <person name="Hunt S.E."/>
            <person name="Hunter G."/>
            <person name="Isherwood J."/>
            <person name="James R."/>
            <person name="Johnson C."/>
            <person name="Johnson D."/>
            <person name="Joy A."/>
            <person name="Kay M."/>
            <person name="Kershaw J.K."/>
            <person name="Kibukawa M."/>
            <person name="Kimberley A.M."/>
            <person name="King A."/>
            <person name="Knights A.J."/>
            <person name="Lad H."/>
            <person name="Laird G."/>
            <person name="Lawlor S."/>
            <person name="Leongamornlert D.A."/>
            <person name="Lloyd D.M."/>
            <person name="Loveland J."/>
            <person name="Lovell J."/>
            <person name="Lush M.J."/>
            <person name="Lyne R."/>
            <person name="Martin S."/>
            <person name="Mashreghi-Mohammadi M."/>
            <person name="Matthews L."/>
            <person name="Matthews N.S."/>
            <person name="McLaren S."/>
            <person name="Milne S."/>
            <person name="Mistry S."/>
            <person name="Moore M.J."/>
            <person name="Nickerson T."/>
            <person name="O'Dell C.N."/>
            <person name="Oliver K."/>
            <person name="Palmeiri A."/>
            <person name="Palmer S.A."/>
            <person name="Parker A."/>
            <person name="Patel D."/>
            <person name="Pearce A.V."/>
            <person name="Peck A.I."/>
            <person name="Pelan S."/>
            <person name="Phelps K."/>
            <person name="Phillimore B.J."/>
            <person name="Plumb R."/>
            <person name="Rajan J."/>
            <person name="Raymond C."/>
            <person name="Rouse G."/>
            <person name="Saenphimmachak C."/>
            <person name="Sehra H.K."/>
            <person name="Sheridan E."/>
            <person name="Shownkeen R."/>
            <person name="Sims S."/>
            <person name="Skuce C.D."/>
            <person name="Smith M."/>
            <person name="Steward C."/>
            <person name="Subramanian S."/>
            <person name="Sycamore N."/>
            <person name="Tracey A."/>
            <person name="Tromans A."/>
            <person name="Van Helmond Z."/>
            <person name="Wall M."/>
            <person name="Wallis J.M."/>
            <person name="White S."/>
            <person name="Whitehead S.L."/>
            <person name="Wilkinson J.E."/>
            <person name="Willey D.L."/>
            <person name="Williams H."/>
            <person name="Wilming L."/>
            <person name="Wray P.W."/>
            <person name="Wu Z."/>
            <person name="Coulson A."/>
            <person name="Vaudin M."/>
            <person name="Sulston J.E."/>
            <person name="Durbin R."/>
            <person name="Hubbard T."/>
            <person name="Wooster R."/>
            <person name="Dunham I."/>
            <person name="Carter N.P."/>
            <person name="McVean G."/>
            <person name="Ross M.T."/>
            <person name="Harrow J."/>
            <person name="Olson M.V."/>
            <person name="Beck S."/>
            <person name="Rogers J."/>
            <person name="Bentley D.R."/>
            <person name="Banerjee R."/>
            <person name="Bryant S.P."/>
            <person name="Burford D.C."/>
            <person name="Burrill W.D."/>
            <person name="Clegg S.M."/>
            <person name="Dhami P."/>
            <person name="Dovey O."/>
            <person name="Faulkner L.M."/>
            <person name="Gribble S.M."/>
            <person name="Langford C.F."/>
            <person name="Pandian R.D."/>
            <person name="Porter K.M."/>
            <person name="Prigmore E."/>
        </authorList>
    </citation>
    <scope>NUCLEOTIDE SEQUENCE [LARGE SCALE GENOMIC DNA]</scope>
</reference>
<evidence type="ECO:0000313" key="3">
    <source>
        <dbReference type="Proteomes" id="UP000005640"/>
    </source>
</evidence>
<dbReference type="Ensembl" id="ENST00000478467.5">
    <property type="protein sequence ID" value="ENSP00000498247.1"/>
    <property type="gene ID" value="ENSG00000126088.14"/>
</dbReference>
<evidence type="ECO:0000313" key="2">
    <source>
        <dbReference type="Ensembl" id="ENSP00000498247.1"/>
    </source>
</evidence>
<reference evidence="2" key="4">
    <citation type="submission" date="2025-08" db="UniProtKB">
        <authorList>
            <consortium name="Ensembl"/>
        </authorList>
    </citation>
    <scope>IDENTIFICATION</scope>
</reference>
<dbReference type="Ensembl" id="ENST00000478467.5">
    <property type="protein sequence ID" value="ENSP00000498247.1"/>
    <property type="gene ID" value="ENSG00000126088.15"/>
</dbReference>
<dbReference type="GeneTree" id="ENSGT00390000018302"/>
<reference evidence="2 3" key="2">
    <citation type="journal article" date="2004" name="Nature">
        <title>Finishing the euchromatic sequence of the human genome.</title>
        <authorList>
            <consortium name="International Human Genome Sequencing Consortium"/>
        </authorList>
    </citation>
    <scope>NUCLEOTIDE SEQUENCE [LARGE SCALE GENOMIC DNA]</scope>
</reference>
<feature type="region of interest" description="Disordered" evidence="1">
    <location>
        <begin position="32"/>
        <end position="67"/>
    </location>
</feature>
<proteinExistence type="predicted"/>
<protein>
    <submittedName>
        <fullName evidence="2">Uroporphyrinogen decarboxylase</fullName>
    </submittedName>
</protein>
<keyword evidence="3" id="KW-1185">Reference proteome</keyword>
<dbReference type="Proteomes" id="UP000005640">
    <property type="component" value="Chromosome 1"/>
</dbReference>
<sequence length="67" mass="7205">MRQAGRYLPATASLPSGCCHHFLRHPCCTPGTGHGGDHGTWQRTQLPRAIKRRAGPRTPTGSRSGSL</sequence>
<dbReference type="Bgee" id="ENSG00000126088">
    <property type="expression patterns" value="Expressed in trabecular bone tissue and 206 other cell types or tissues"/>
</dbReference>
<reference evidence="2" key="5">
    <citation type="submission" date="2025-09" db="UniProtKB">
        <authorList>
            <consortium name="Ensembl"/>
        </authorList>
    </citation>
    <scope>IDENTIFICATION</scope>
</reference>
<evidence type="ECO:0000256" key="1">
    <source>
        <dbReference type="SAM" id="MobiDB-lite"/>
    </source>
</evidence>
<dbReference type="VEuPathDB" id="HostDB:ENSG00000126088"/>
<dbReference type="ExpressionAtlas" id="A0A494BZV1">
    <property type="expression patterns" value="baseline and differential"/>
</dbReference>
<dbReference type="AlphaFoldDB" id="A0A494BZV1"/>